<evidence type="ECO:0000256" key="18">
    <source>
        <dbReference type="ARBA" id="ARBA00080585"/>
    </source>
</evidence>
<evidence type="ECO:0000256" key="6">
    <source>
        <dbReference type="ARBA" id="ARBA00022679"/>
    </source>
</evidence>
<dbReference type="PROSITE" id="PS50011">
    <property type="entry name" value="PROTEIN_KINASE_DOM"/>
    <property type="match status" value="1"/>
</dbReference>
<evidence type="ECO:0000256" key="1">
    <source>
        <dbReference type="ARBA" id="ARBA00004123"/>
    </source>
</evidence>
<comment type="subunit">
    <text evidence="16">Component of the EKC/KEOPS complex composed of at least GON7, TP53RK, TPRKB, OSGEP and LAGE3; the whole complex dimerizes.</text>
</comment>
<dbReference type="InterPro" id="IPR008266">
    <property type="entry name" value="Tyr_kinase_AS"/>
</dbReference>
<keyword evidence="12" id="KW-0539">Nucleus</keyword>
<dbReference type="EMBL" id="IACT01002889">
    <property type="protein sequence ID" value="LAC22145.1"/>
    <property type="molecule type" value="mRNA"/>
</dbReference>
<dbReference type="GO" id="GO:0005524">
    <property type="term" value="F:ATP binding"/>
    <property type="evidence" value="ECO:0007669"/>
    <property type="project" value="UniProtKB-KW"/>
</dbReference>
<evidence type="ECO:0000256" key="16">
    <source>
        <dbReference type="ARBA" id="ARBA00062157"/>
    </source>
</evidence>
<feature type="domain" description="Protein kinase" evidence="20">
    <location>
        <begin position="1"/>
        <end position="226"/>
    </location>
</feature>
<keyword evidence="9 21" id="KW-0418">Kinase</keyword>
<dbReference type="Gene3D" id="3.30.200.20">
    <property type="entry name" value="Phosphorylase Kinase, domain 1"/>
    <property type="match status" value="1"/>
</dbReference>
<dbReference type="EC" id="2.7.11.1" evidence="3"/>
<dbReference type="InterPro" id="IPR022495">
    <property type="entry name" value="Bud32"/>
</dbReference>
<dbReference type="FunFam" id="1.10.510.10:FF:000323">
    <property type="entry name" value="TP53-regulating kinase, putative"/>
    <property type="match status" value="1"/>
</dbReference>
<keyword evidence="4" id="KW-0723">Serine/threonine-protein kinase</keyword>
<evidence type="ECO:0000256" key="13">
    <source>
        <dbReference type="ARBA" id="ARBA00047899"/>
    </source>
</evidence>
<protein>
    <recommendedName>
        <fullName evidence="3">non-specific serine/threonine protein kinase</fullName>
        <ecNumber evidence="3">2.7.11.1</ecNumber>
    </recommendedName>
    <alternativeName>
        <fullName evidence="17">Nori-2</fullName>
    </alternativeName>
    <alternativeName>
        <fullName evidence="18">TP53-regulating kinase</fullName>
    </alternativeName>
    <alternativeName>
        <fullName evidence="19">p53-related protein kinase</fullName>
    </alternativeName>
</protein>
<evidence type="ECO:0000256" key="14">
    <source>
        <dbReference type="ARBA" id="ARBA00048679"/>
    </source>
</evidence>
<dbReference type="SUPFAM" id="SSF56112">
    <property type="entry name" value="Protein kinase-like (PK-like)"/>
    <property type="match status" value="1"/>
</dbReference>
<comment type="catalytic activity">
    <reaction evidence="13">
        <text>L-threonyl-[protein] + ATP = O-phospho-L-threonyl-[protein] + ADP + H(+)</text>
        <dbReference type="Rhea" id="RHEA:46608"/>
        <dbReference type="Rhea" id="RHEA-COMP:11060"/>
        <dbReference type="Rhea" id="RHEA-COMP:11605"/>
        <dbReference type="ChEBI" id="CHEBI:15378"/>
        <dbReference type="ChEBI" id="CHEBI:30013"/>
        <dbReference type="ChEBI" id="CHEBI:30616"/>
        <dbReference type="ChEBI" id="CHEBI:61977"/>
        <dbReference type="ChEBI" id="CHEBI:456216"/>
        <dbReference type="EC" id="2.7.11.1"/>
    </reaction>
</comment>
<dbReference type="GO" id="GO:0004674">
    <property type="term" value="F:protein serine/threonine kinase activity"/>
    <property type="evidence" value="ECO:0007669"/>
    <property type="project" value="UniProtKB-KW"/>
</dbReference>
<evidence type="ECO:0000256" key="11">
    <source>
        <dbReference type="ARBA" id="ARBA00022840"/>
    </source>
</evidence>
<dbReference type="AlphaFoldDB" id="A0A2P2I2Y3"/>
<dbReference type="InterPro" id="IPR000719">
    <property type="entry name" value="Prot_kinase_dom"/>
</dbReference>
<dbReference type="NCBIfam" id="TIGR03724">
    <property type="entry name" value="arch_bud32"/>
    <property type="match status" value="1"/>
</dbReference>
<dbReference type="GO" id="GO:0070525">
    <property type="term" value="P:tRNA threonylcarbamoyladenosine metabolic process"/>
    <property type="evidence" value="ECO:0007669"/>
    <property type="project" value="TreeGrafter"/>
</dbReference>
<evidence type="ECO:0000259" key="20">
    <source>
        <dbReference type="PROSITE" id="PS50011"/>
    </source>
</evidence>
<accession>A0A2P2I2Y3</accession>
<evidence type="ECO:0000313" key="21">
    <source>
        <dbReference type="EMBL" id="LAB68246.1"/>
    </source>
</evidence>
<evidence type="ECO:0000256" key="7">
    <source>
        <dbReference type="ARBA" id="ARBA00022694"/>
    </source>
</evidence>
<dbReference type="GO" id="GO:0008033">
    <property type="term" value="P:tRNA processing"/>
    <property type="evidence" value="ECO:0007669"/>
    <property type="project" value="UniProtKB-KW"/>
</dbReference>
<dbReference type="FunFam" id="3.30.200.20:FF:000201">
    <property type="entry name" value="TP53-regulating kinase isoform X1"/>
    <property type="match status" value="1"/>
</dbReference>
<dbReference type="Pfam" id="PF00069">
    <property type="entry name" value="Pkinase"/>
    <property type="match status" value="1"/>
</dbReference>
<dbReference type="PROSITE" id="PS00109">
    <property type="entry name" value="PROTEIN_KINASE_TYR"/>
    <property type="match status" value="1"/>
</dbReference>
<organism evidence="21">
    <name type="scientific">Hirondellea gigas</name>
    <dbReference type="NCBI Taxonomy" id="1518452"/>
    <lineage>
        <taxon>Eukaryota</taxon>
        <taxon>Metazoa</taxon>
        <taxon>Ecdysozoa</taxon>
        <taxon>Arthropoda</taxon>
        <taxon>Crustacea</taxon>
        <taxon>Multicrustacea</taxon>
        <taxon>Malacostraca</taxon>
        <taxon>Eumalacostraca</taxon>
        <taxon>Peracarida</taxon>
        <taxon>Amphipoda</taxon>
        <taxon>Amphilochidea</taxon>
        <taxon>Lysianassida</taxon>
        <taxon>Lysianassidira</taxon>
        <taxon>Lysianassoidea</taxon>
        <taxon>Lysianassidae</taxon>
        <taxon>Hirondellea</taxon>
    </lineage>
</organism>
<dbReference type="GO" id="GO:0000408">
    <property type="term" value="C:EKC/KEOPS complex"/>
    <property type="evidence" value="ECO:0007669"/>
    <property type="project" value="TreeGrafter"/>
</dbReference>
<evidence type="ECO:0000256" key="4">
    <source>
        <dbReference type="ARBA" id="ARBA00022527"/>
    </source>
</evidence>
<keyword evidence="10" id="KW-0378">Hydrolase</keyword>
<evidence type="ECO:0000256" key="9">
    <source>
        <dbReference type="ARBA" id="ARBA00022777"/>
    </source>
</evidence>
<comment type="similarity">
    <text evidence="2">Belongs to the protein kinase superfamily. BUD32 family.</text>
</comment>
<comment type="subcellular location">
    <subcellularLocation>
        <location evidence="1">Nucleus</location>
    </subcellularLocation>
</comment>
<dbReference type="GO" id="GO:0005634">
    <property type="term" value="C:nucleus"/>
    <property type="evidence" value="ECO:0007669"/>
    <property type="project" value="UniProtKB-SubCell"/>
</dbReference>
<keyword evidence="5" id="KW-0597">Phosphoprotein</keyword>
<evidence type="ECO:0000256" key="5">
    <source>
        <dbReference type="ARBA" id="ARBA00022553"/>
    </source>
</evidence>
<dbReference type="Gene3D" id="1.10.510.10">
    <property type="entry name" value="Transferase(Phosphotransferase) domain 1"/>
    <property type="match status" value="1"/>
</dbReference>
<evidence type="ECO:0000313" key="22">
    <source>
        <dbReference type="EMBL" id="LAC22145.1"/>
    </source>
</evidence>
<dbReference type="EMBL" id="IACF01002599">
    <property type="protein sequence ID" value="LAB68246.1"/>
    <property type="molecule type" value="mRNA"/>
</dbReference>
<dbReference type="PANTHER" id="PTHR12209:SF0">
    <property type="entry name" value="EKC_KEOPS COMPLEX SUBUNIT TP53RK"/>
    <property type="match status" value="1"/>
</dbReference>
<keyword evidence="8" id="KW-0547">Nucleotide-binding</keyword>
<proteinExistence type="evidence at transcript level"/>
<sequence length="226" mass="25633">MKDLICQGAEARVYQGTWINKTIILKHRFSKKYRHPDLDKHITKERLKSEARSLVRCRMAGIRTPCVYHVDFITNEIIMEKIENSATVRSVIKQYTEASDEAGSDELSSNMKTLAVKIGKVLSKLHQNHIIHGDLTTSNMLLVEPYYDSPVILIDFGLSSMEEKAEDKAVDLYVLERAILSTHRNTDLFVSSLLAEYKKSGGKAACNVIAKLEEVRMRGKKKLCFG</sequence>
<evidence type="ECO:0000256" key="8">
    <source>
        <dbReference type="ARBA" id="ARBA00022741"/>
    </source>
</evidence>
<evidence type="ECO:0000256" key="2">
    <source>
        <dbReference type="ARBA" id="ARBA00010630"/>
    </source>
</evidence>
<evidence type="ECO:0000256" key="10">
    <source>
        <dbReference type="ARBA" id="ARBA00022801"/>
    </source>
</evidence>
<keyword evidence="11" id="KW-0067">ATP-binding</keyword>
<evidence type="ECO:0000256" key="17">
    <source>
        <dbReference type="ARBA" id="ARBA00079584"/>
    </source>
</evidence>
<keyword evidence="6" id="KW-0808">Transferase</keyword>
<comment type="function">
    <text evidence="15">Component of the EKC/KEOPS complex that is required for the formation of a threonylcarbamoyl group on adenosine at position 37 (t(6)A37) in tRNAs that read codons beginning with adenine. The complex is probably involved in the transfer of the threonylcarbamoyl moiety of threonylcarbamoyl-AMP (TC-AMP) to the N6 group of A37. TP53RK has ATPase activity in the context of the EKC/KEOPS complex and likely plays a supporting role to the catalytic subunit OSGEP. Atypical protein kinase that phosphorylates 'Ser-15' of p53/TP53 protein and may therefore participate in its activation.</text>
</comment>
<evidence type="ECO:0000256" key="12">
    <source>
        <dbReference type="ARBA" id="ARBA00023242"/>
    </source>
</evidence>
<dbReference type="GO" id="GO:0016787">
    <property type="term" value="F:hydrolase activity"/>
    <property type="evidence" value="ECO:0007669"/>
    <property type="project" value="UniProtKB-KW"/>
</dbReference>
<reference evidence="22" key="1">
    <citation type="submission" date="2017-11" db="EMBL/GenBank/DDBJ databases">
        <title>The sensing device of the deep-sea amphipod.</title>
        <authorList>
            <person name="Kobayashi H."/>
            <person name="Nagahama T."/>
            <person name="Arai W."/>
            <person name="Sasagawa Y."/>
            <person name="Umeda M."/>
            <person name="Hayashi T."/>
            <person name="Nikaido I."/>
            <person name="Watanabe H."/>
            <person name="Oguri K."/>
            <person name="Kitazato H."/>
            <person name="Fujioka K."/>
            <person name="Kido Y."/>
            <person name="Takami H."/>
        </authorList>
    </citation>
    <scope>NUCLEOTIDE SEQUENCE</scope>
    <source>
        <tissue evidence="22">Whole body</tissue>
    </source>
</reference>
<keyword evidence="7" id="KW-0819">tRNA processing</keyword>
<dbReference type="InterPro" id="IPR011009">
    <property type="entry name" value="Kinase-like_dom_sf"/>
</dbReference>
<evidence type="ECO:0000256" key="19">
    <source>
        <dbReference type="ARBA" id="ARBA00081359"/>
    </source>
</evidence>
<dbReference type="GO" id="GO:0005829">
    <property type="term" value="C:cytosol"/>
    <property type="evidence" value="ECO:0007669"/>
    <property type="project" value="TreeGrafter"/>
</dbReference>
<evidence type="ECO:0000256" key="15">
    <source>
        <dbReference type="ARBA" id="ARBA00056624"/>
    </source>
</evidence>
<name>A0A2P2I2Y3_9CRUS</name>
<dbReference type="PANTHER" id="PTHR12209">
    <property type="entry name" value="NON-SPECIFIC SERINE/THREONINE PROTEIN KINASE"/>
    <property type="match status" value="1"/>
</dbReference>
<evidence type="ECO:0000256" key="3">
    <source>
        <dbReference type="ARBA" id="ARBA00012513"/>
    </source>
</evidence>
<reference evidence="21" key="2">
    <citation type="journal article" date="2018" name="Biosci. Biotechnol. Biochem.">
        <title>Polysaccharide hydrolase of the hadal zone amphipods Hirondellea gigas.</title>
        <authorList>
            <person name="Kobayashi H."/>
            <person name="Nagahama T."/>
            <person name="Arai W."/>
            <person name="Sasagawa Y."/>
            <person name="Umeda M."/>
            <person name="Hayashi T."/>
            <person name="Nikaido I."/>
            <person name="Watanabe H."/>
            <person name="Oguri K."/>
            <person name="Kitazato H."/>
            <person name="Fujioka K."/>
            <person name="Kido Y."/>
            <person name="Takami H."/>
        </authorList>
    </citation>
    <scope>NUCLEOTIDE SEQUENCE</scope>
    <source>
        <tissue evidence="21">Whole body</tissue>
    </source>
</reference>
<comment type="catalytic activity">
    <reaction evidence="14">
        <text>L-seryl-[protein] + ATP = O-phospho-L-seryl-[protein] + ADP + H(+)</text>
        <dbReference type="Rhea" id="RHEA:17989"/>
        <dbReference type="Rhea" id="RHEA-COMP:9863"/>
        <dbReference type="Rhea" id="RHEA-COMP:11604"/>
        <dbReference type="ChEBI" id="CHEBI:15378"/>
        <dbReference type="ChEBI" id="CHEBI:29999"/>
        <dbReference type="ChEBI" id="CHEBI:30616"/>
        <dbReference type="ChEBI" id="CHEBI:83421"/>
        <dbReference type="ChEBI" id="CHEBI:456216"/>
        <dbReference type="EC" id="2.7.11.1"/>
    </reaction>
</comment>